<name>A0A074MUE0_9SPHN</name>
<reference evidence="20 21" key="1">
    <citation type="submission" date="2014-04" db="EMBL/GenBank/DDBJ databases">
        <title>A comprehensive comparison of genomes of Erythrobacter spp. Strains.</title>
        <authorList>
            <person name="Zheng Q."/>
        </authorList>
    </citation>
    <scope>NUCLEOTIDE SEQUENCE [LARGE SCALE GENOMIC DNA]</scope>
    <source>
        <strain evidence="20 21">DSM 8509</strain>
    </source>
</reference>
<dbReference type="Proteomes" id="UP000027866">
    <property type="component" value="Unassembled WGS sequence"/>
</dbReference>
<dbReference type="OrthoDB" id="9799199at2"/>
<evidence type="ECO:0000256" key="5">
    <source>
        <dbReference type="ARBA" id="ARBA00010185"/>
    </source>
</evidence>
<sequence length="253" mass="25565">MAGAEPRLRRLRSVGTDLSVRLASAVVMVLVAGGALWLGGWVWLGLCGLAALGVLWEWNRIVRAFAAGPLAEIAWLFGGACYVGGAALAMAMVRNGALGPDAGAGGYGPLEVLVSFLLPVIAVDVGAYFAGRMIGGPKIAPAISPSKTWAGLGGGAVAASLVAIANEALDIGPGGAMPGVSGSGIALAVFAGMLIAVIAQSGDFFESWMKRRAGVKDSSGLIPGHGGLFDRLDGFIAVFFVLFLVALLPAYLG</sequence>
<evidence type="ECO:0000256" key="7">
    <source>
        <dbReference type="ARBA" id="ARBA00019373"/>
    </source>
</evidence>
<dbReference type="GO" id="GO:0004605">
    <property type="term" value="F:phosphatidate cytidylyltransferase activity"/>
    <property type="evidence" value="ECO:0007669"/>
    <property type="project" value="UniProtKB-EC"/>
</dbReference>
<keyword evidence="17" id="KW-1208">Phospholipid metabolism</keyword>
<gene>
    <name evidence="20" type="ORF">EH32_05735</name>
</gene>
<feature type="transmembrane region" description="Helical" evidence="19">
    <location>
        <begin position="18"/>
        <end position="35"/>
    </location>
</feature>
<dbReference type="KEGG" id="elq:Ga0102493_112910"/>
<evidence type="ECO:0000256" key="14">
    <source>
        <dbReference type="ARBA" id="ARBA00023098"/>
    </source>
</evidence>
<dbReference type="EC" id="2.7.7.41" evidence="6 18"/>
<accession>A0A074MUE0</accession>
<keyword evidence="21" id="KW-1185">Reference proteome</keyword>
<evidence type="ECO:0000313" key="20">
    <source>
        <dbReference type="EMBL" id="KEO98606.1"/>
    </source>
</evidence>
<organism evidence="20 21">
    <name type="scientific">Erythrobacter litoralis</name>
    <dbReference type="NCBI Taxonomy" id="39960"/>
    <lineage>
        <taxon>Bacteria</taxon>
        <taxon>Pseudomonadati</taxon>
        <taxon>Pseudomonadota</taxon>
        <taxon>Alphaproteobacteria</taxon>
        <taxon>Sphingomonadales</taxon>
        <taxon>Erythrobacteraceae</taxon>
        <taxon>Erythrobacter/Porphyrobacter group</taxon>
        <taxon>Erythrobacter</taxon>
    </lineage>
</organism>
<keyword evidence="13 19" id="KW-1133">Transmembrane helix</keyword>
<keyword evidence="12 18" id="KW-0548">Nucleotidyltransferase</keyword>
<comment type="similarity">
    <text evidence="5 18">Belongs to the CDS family.</text>
</comment>
<keyword evidence="11 18" id="KW-0812">Transmembrane</keyword>
<keyword evidence="16" id="KW-0594">Phospholipid biosynthesis</keyword>
<evidence type="ECO:0000256" key="19">
    <source>
        <dbReference type="SAM" id="Phobius"/>
    </source>
</evidence>
<proteinExistence type="inferred from homology"/>
<evidence type="ECO:0000256" key="13">
    <source>
        <dbReference type="ARBA" id="ARBA00022989"/>
    </source>
</evidence>
<keyword evidence="9" id="KW-0444">Lipid biosynthesis</keyword>
<evidence type="ECO:0000256" key="2">
    <source>
        <dbReference type="ARBA" id="ARBA00004651"/>
    </source>
</evidence>
<evidence type="ECO:0000256" key="16">
    <source>
        <dbReference type="ARBA" id="ARBA00023209"/>
    </source>
</evidence>
<dbReference type="UniPathway" id="UPA00557">
    <property type="reaction ID" value="UER00614"/>
</dbReference>
<evidence type="ECO:0000256" key="6">
    <source>
        <dbReference type="ARBA" id="ARBA00012487"/>
    </source>
</evidence>
<protein>
    <recommendedName>
        <fullName evidence="7 18">Phosphatidate cytidylyltransferase</fullName>
        <ecNumber evidence="6 18">2.7.7.41</ecNumber>
    </recommendedName>
</protein>
<feature type="transmembrane region" description="Helical" evidence="19">
    <location>
        <begin position="149"/>
        <end position="165"/>
    </location>
</feature>
<dbReference type="GO" id="GO:0005886">
    <property type="term" value="C:plasma membrane"/>
    <property type="evidence" value="ECO:0007669"/>
    <property type="project" value="UniProtKB-SubCell"/>
</dbReference>
<dbReference type="GO" id="GO:0016024">
    <property type="term" value="P:CDP-diacylglycerol biosynthetic process"/>
    <property type="evidence" value="ECO:0007669"/>
    <property type="project" value="UniProtKB-UniPathway"/>
</dbReference>
<dbReference type="PATRIC" id="fig|39960.10.peg.2008"/>
<comment type="caution">
    <text evidence="20">The sequence shown here is derived from an EMBL/GenBank/DDBJ whole genome shotgun (WGS) entry which is preliminary data.</text>
</comment>
<comment type="subcellular location">
    <subcellularLocation>
        <location evidence="2">Cell membrane</location>
        <topology evidence="2">Multi-pass membrane protein</topology>
    </subcellularLocation>
</comment>
<comment type="catalytic activity">
    <reaction evidence="1 18">
        <text>a 1,2-diacyl-sn-glycero-3-phosphate + CTP + H(+) = a CDP-1,2-diacyl-sn-glycerol + diphosphate</text>
        <dbReference type="Rhea" id="RHEA:16229"/>
        <dbReference type="ChEBI" id="CHEBI:15378"/>
        <dbReference type="ChEBI" id="CHEBI:33019"/>
        <dbReference type="ChEBI" id="CHEBI:37563"/>
        <dbReference type="ChEBI" id="CHEBI:58332"/>
        <dbReference type="ChEBI" id="CHEBI:58608"/>
        <dbReference type="EC" id="2.7.7.41"/>
    </reaction>
</comment>
<evidence type="ECO:0000256" key="1">
    <source>
        <dbReference type="ARBA" id="ARBA00001698"/>
    </source>
</evidence>
<keyword evidence="10 18" id="KW-0808">Transferase</keyword>
<keyword evidence="14" id="KW-0443">Lipid metabolism</keyword>
<feature type="transmembrane region" description="Helical" evidence="19">
    <location>
        <begin position="112"/>
        <end position="129"/>
    </location>
</feature>
<evidence type="ECO:0000256" key="8">
    <source>
        <dbReference type="ARBA" id="ARBA00022475"/>
    </source>
</evidence>
<evidence type="ECO:0000256" key="15">
    <source>
        <dbReference type="ARBA" id="ARBA00023136"/>
    </source>
</evidence>
<dbReference type="PROSITE" id="PS01315">
    <property type="entry name" value="CDS"/>
    <property type="match status" value="1"/>
</dbReference>
<keyword evidence="15 19" id="KW-0472">Membrane</keyword>
<evidence type="ECO:0000256" key="4">
    <source>
        <dbReference type="ARBA" id="ARBA00005189"/>
    </source>
</evidence>
<feature type="transmembrane region" description="Helical" evidence="19">
    <location>
        <begin position="41"/>
        <end position="58"/>
    </location>
</feature>
<feature type="transmembrane region" description="Helical" evidence="19">
    <location>
        <begin position="185"/>
        <end position="205"/>
    </location>
</feature>
<dbReference type="AlphaFoldDB" id="A0A074MUE0"/>
<dbReference type="RefSeq" id="WP_034900845.1">
    <property type="nucleotide sequence ID" value="NZ_CP017057.1"/>
</dbReference>
<feature type="transmembrane region" description="Helical" evidence="19">
    <location>
        <begin position="70"/>
        <end position="92"/>
    </location>
</feature>
<evidence type="ECO:0000313" key="21">
    <source>
        <dbReference type="Proteomes" id="UP000027866"/>
    </source>
</evidence>
<dbReference type="EMBL" id="JMIX01000003">
    <property type="protein sequence ID" value="KEO98606.1"/>
    <property type="molecule type" value="Genomic_DNA"/>
</dbReference>
<evidence type="ECO:0000256" key="12">
    <source>
        <dbReference type="ARBA" id="ARBA00022695"/>
    </source>
</evidence>
<evidence type="ECO:0000256" key="11">
    <source>
        <dbReference type="ARBA" id="ARBA00022692"/>
    </source>
</evidence>
<evidence type="ECO:0000256" key="9">
    <source>
        <dbReference type="ARBA" id="ARBA00022516"/>
    </source>
</evidence>
<comment type="pathway">
    <text evidence="3 18">Phospholipid metabolism; CDP-diacylglycerol biosynthesis; CDP-diacylglycerol from sn-glycerol 3-phosphate: step 3/3.</text>
</comment>
<dbReference type="PANTHER" id="PTHR46382">
    <property type="entry name" value="PHOSPHATIDATE CYTIDYLYLTRANSFERASE"/>
    <property type="match status" value="1"/>
</dbReference>
<evidence type="ECO:0000256" key="3">
    <source>
        <dbReference type="ARBA" id="ARBA00005119"/>
    </source>
</evidence>
<dbReference type="PANTHER" id="PTHR46382:SF1">
    <property type="entry name" value="PHOSPHATIDATE CYTIDYLYLTRANSFERASE"/>
    <property type="match status" value="1"/>
</dbReference>
<evidence type="ECO:0000256" key="17">
    <source>
        <dbReference type="ARBA" id="ARBA00023264"/>
    </source>
</evidence>
<evidence type="ECO:0000256" key="18">
    <source>
        <dbReference type="RuleBase" id="RU003938"/>
    </source>
</evidence>
<dbReference type="InterPro" id="IPR000374">
    <property type="entry name" value="PC_trans"/>
</dbReference>
<feature type="transmembrane region" description="Helical" evidence="19">
    <location>
        <begin position="234"/>
        <end position="252"/>
    </location>
</feature>
<comment type="pathway">
    <text evidence="4">Lipid metabolism.</text>
</comment>
<dbReference type="Pfam" id="PF01148">
    <property type="entry name" value="CTP_transf_1"/>
    <property type="match status" value="1"/>
</dbReference>
<evidence type="ECO:0000256" key="10">
    <source>
        <dbReference type="ARBA" id="ARBA00022679"/>
    </source>
</evidence>
<keyword evidence="8" id="KW-1003">Cell membrane</keyword>